<evidence type="ECO:0000256" key="1">
    <source>
        <dbReference type="PROSITE-ProRule" id="PRU00169"/>
    </source>
</evidence>
<dbReference type="SUPFAM" id="SSF52172">
    <property type="entry name" value="CheY-like"/>
    <property type="match status" value="1"/>
</dbReference>
<dbReference type="PANTHER" id="PTHR47233">
    <property type="entry name" value="CHEMOTAXIS PROTEIN CHEV"/>
    <property type="match status" value="1"/>
</dbReference>
<feature type="domain" description="Response regulatory" evidence="2">
    <location>
        <begin position="1"/>
        <end position="66"/>
    </location>
</feature>
<dbReference type="PROSITE" id="PS50110">
    <property type="entry name" value="RESPONSE_REGULATORY"/>
    <property type="match status" value="1"/>
</dbReference>
<comment type="caution">
    <text evidence="1">Lacks conserved residue(s) required for the propagation of feature annotation.</text>
</comment>
<reference evidence="3 4" key="1">
    <citation type="submission" date="2018-10" db="EMBL/GenBank/DDBJ databases">
        <title>Draft genome sequence of Aquitalea MWU14-2217 isolated from a wild cranberry bog in Provincetown, Massachusetts.</title>
        <authorList>
            <person name="Ebadzadsahrai G."/>
            <person name="Soby S."/>
        </authorList>
    </citation>
    <scope>NUCLEOTIDE SEQUENCE [LARGE SCALE GENOMIC DNA]</scope>
    <source>
        <strain evidence="3 4">MWU14-2217</strain>
    </source>
</reference>
<protein>
    <submittedName>
        <fullName evidence="3">Response regulator</fullName>
    </submittedName>
</protein>
<evidence type="ECO:0000313" key="4">
    <source>
        <dbReference type="Proteomes" id="UP000274139"/>
    </source>
</evidence>
<feature type="non-terminal residue" evidence="3">
    <location>
        <position position="1"/>
    </location>
</feature>
<gene>
    <name evidence="3" type="ORF">EAY64_20055</name>
</gene>
<name>A0A454JCW3_9NEIS</name>
<dbReference type="AlphaFoldDB" id="A0A454JCW3"/>
<evidence type="ECO:0000313" key="3">
    <source>
        <dbReference type="EMBL" id="RMC90652.1"/>
    </source>
</evidence>
<keyword evidence="4" id="KW-1185">Reference proteome</keyword>
<dbReference type="InterPro" id="IPR011006">
    <property type="entry name" value="CheY-like_superfamily"/>
</dbReference>
<accession>A0A454JCW3</accession>
<organism evidence="3 4">
    <name type="scientific">Aquitalea palustris</name>
    <dbReference type="NCBI Taxonomy" id="2480983"/>
    <lineage>
        <taxon>Bacteria</taxon>
        <taxon>Pseudomonadati</taxon>
        <taxon>Pseudomonadota</taxon>
        <taxon>Betaproteobacteria</taxon>
        <taxon>Neisseriales</taxon>
        <taxon>Chromobacteriaceae</taxon>
        <taxon>Aquitalea</taxon>
    </lineage>
</organism>
<dbReference type="PANTHER" id="PTHR47233:SF3">
    <property type="entry name" value="CHEMOTAXIS PROTEIN CHEV"/>
    <property type="match status" value="1"/>
</dbReference>
<dbReference type="GO" id="GO:0000160">
    <property type="term" value="P:phosphorelay signal transduction system"/>
    <property type="evidence" value="ECO:0007669"/>
    <property type="project" value="InterPro"/>
</dbReference>
<sequence length="67" mass="7350">EMPEMDGYVLTKLIKSDVRFKGIPVIMHSSLSSNANKAMGSSVGVDAYVAKFDPAILSETLMPYLQR</sequence>
<proteinExistence type="predicted"/>
<dbReference type="Gene3D" id="3.40.50.2300">
    <property type="match status" value="1"/>
</dbReference>
<dbReference type="Proteomes" id="UP000274139">
    <property type="component" value="Unassembled WGS sequence"/>
</dbReference>
<comment type="caution">
    <text evidence="3">The sequence shown here is derived from an EMBL/GenBank/DDBJ whole genome shotgun (WGS) entry which is preliminary data.</text>
</comment>
<dbReference type="EMBL" id="RFAR01000148">
    <property type="protein sequence ID" value="RMC90652.1"/>
    <property type="molecule type" value="Genomic_DNA"/>
</dbReference>
<dbReference type="InterPro" id="IPR001789">
    <property type="entry name" value="Sig_transdc_resp-reg_receiver"/>
</dbReference>
<evidence type="ECO:0000259" key="2">
    <source>
        <dbReference type="PROSITE" id="PS50110"/>
    </source>
</evidence>